<dbReference type="eggNOG" id="COG3786">
    <property type="taxonomic scope" value="Bacteria"/>
</dbReference>
<evidence type="ECO:0000259" key="2">
    <source>
        <dbReference type="Pfam" id="PF03734"/>
    </source>
</evidence>
<feature type="chain" id="PRO_5004041127" description="L,D-TPase catalytic domain-containing protein" evidence="1">
    <location>
        <begin position="25"/>
        <end position="289"/>
    </location>
</feature>
<dbReference type="PANTHER" id="PTHR38589">
    <property type="entry name" value="BLR0621 PROTEIN"/>
    <property type="match status" value="1"/>
</dbReference>
<dbReference type="Pfam" id="PF03734">
    <property type="entry name" value="YkuD"/>
    <property type="match status" value="1"/>
</dbReference>
<reference evidence="3 4" key="1">
    <citation type="submission" date="2013-02" db="EMBL/GenBank/DDBJ databases">
        <title>Whole genome shotgun sequence of Gordonia malaquae NBRC 108250.</title>
        <authorList>
            <person name="Yoshida I."/>
            <person name="Hosoyama A."/>
            <person name="Tsuchikane K."/>
            <person name="Ando Y."/>
            <person name="Baba S."/>
            <person name="Ohji S."/>
            <person name="Hamada M."/>
            <person name="Tamura T."/>
            <person name="Yamazoe A."/>
            <person name="Yamazaki S."/>
            <person name="Fujita N."/>
        </authorList>
    </citation>
    <scope>NUCLEOTIDE SEQUENCE [LARGE SCALE GENOMIC DNA]</scope>
    <source>
        <strain evidence="3 4">NBRC 108250</strain>
    </source>
</reference>
<protein>
    <recommendedName>
        <fullName evidence="2">L,D-TPase catalytic domain-containing protein</fullName>
    </recommendedName>
</protein>
<dbReference type="EMBL" id="BAOP01000019">
    <property type="protein sequence ID" value="GAC80600.1"/>
    <property type="molecule type" value="Genomic_DNA"/>
</dbReference>
<proteinExistence type="predicted"/>
<dbReference type="Proteomes" id="UP000035009">
    <property type="component" value="Unassembled WGS sequence"/>
</dbReference>
<gene>
    <name evidence="3" type="ORF">GM1_019_00620</name>
</gene>
<evidence type="ECO:0000313" key="3">
    <source>
        <dbReference type="EMBL" id="GAC80600.1"/>
    </source>
</evidence>
<evidence type="ECO:0000256" key="1">
    <source>
        <dbReference type="SAM" id="SignalP"/>
    </source>
</evidence>
<feature type="signal peptide" evidence="1">
    <location>
        <begin position="1"/>
        <end position="24"/>
    </location>
</feature>
<dbReference type="InterPro" id="IPR005490">
    <property type="entry name" value="LD_TPept_cat_dom"/>
</dbReference>
<feature type="domain" description="L,D-TPase catalytic" evidence="2">
    <location>
        <begin position="101"/>
        <end position="237"/>
    </location>
</feature>
<sequence>MWQLGLLATAAVVALVVGTGSASAAPTTPAPAPGASDITTLIETILKSLNVPGLPGGTTPQAADATKQMVVVTAPVATSQTATLTAFEKDDAGVWKPVIGPTKAWLGEKGMGKAQDNVYRTPQGTFPLDQAFGRQENPGTKMPYFKADTQDWWDSDPKSPTYNTHVRQAQSPGGDSENLYNMGPVYDYAVNVAHNPNRVPGDASAIFLHVSDNQPTWGCIAIERQKMIDVLKWLDPTKSPKITIGVNVDAPKDAPAPEASPNGDIIGGVLGNLAALIPDTLKGLIPATS</sequence>
<organism evidence="3 4">
    <name type="scientific">Gordonia malaquae NBRC 108250</name>
    <dbReference type="NCBI Taxonomy" id="1223542"/>
    <lineage>
        <taxon>Bacteria</taxon>
        <taxon>Bacillati</taxon>
        <taxon>Actinomycetota</taxon>
        <taxon>Actinomycetes</taxon>
        <taxon>Mycobacteriales</taxon>
        <taxon>Gordoniaceae</taxon>
        <taxon>Gordonia</taxon>
    </lineage>
</organism>
<accession>M3ULK0</accession>
<evidence type="ECO:0000313" key="4">
    <source>
        <dbReference type="Proteomes" id="UP000035009"/>
    </source>
</evidence>
<keyword evidence="1" id="KW-0732">Signal</keyword>
<dbReference type="PANTHER" id="PTHR38589:SF1">
    <property type="entry name" value="BLR0621 PROTEIN"/>
    <property type="match status" value="1"/>
</dbReference>
<keyword evidence="4" id="KW-1185">Reference proteome</keyword>
<dbReference type="GO" id="GO:0016740">
    <property type="term" value="F:transferase activity"/>
    <property type="evidence" value="ECO:0007669"/>
    <property type="project" value="InterPro"/>
</dbReference>
<dbReference type="AlphaFoldDB" id="M3ULK0"/>
<comment type="caution">
    <text evidence="3">The sequence shown here is derived from an EMBL/GenBank/DDBJ whole genome shotgun (WGS) entry which is preliminary data.</text>
</comment>
<dbReference type="STRING" id="410332.SAMN04488550_1352"/>
<name>M3ULK0_GORML</name>